<feature type="region of interest" description="Disordered" evidence="1">
    <location>
        <begin position="1"/>
        <end position="22"/>
    </location>
</feature>
<feature type="region of interest" description="Disordered" evidence="1">
    <location>
        <begin position="132"/>
        <end position="151"/>
    </location>
</feature>
<name>A0A1S3VAY4_VIGRR</name>
<evidence type="ECO:0000313" key="2">
    <source>
        <dbReference type="Proteomes" id="UP000087766"/>
    </source>
</evidence>
<dbReference type="PANTHER" id="PTHR33223">
    <property type="entry name" value="CCHC-TYPE DOMAIN-CONTAINING PROTEIN"/>
    <property type="match status" value="1"/>
</dbReference>
<feature type="compositionally biased region" description="Basic and acidic residues" evidence="1">
    <location>
        <begin position="142"/>
        <end position="151"/>
    </location>
</feature>
<dbReference type="AlphaFoldDB" id="A0A1S3VAY4"/>
<sequence length="229" mass="26404">MEEQMPEKMPPTVEKYDESGDPEEHLRSFADAMAIYSPNELVLCRVFSLSIKGEALAWFHSLRPKTIDSFETLRNLCRKWARSIMSTLSTALRPFSFTDSLFARPLMTLGEMQERAARFIIIEEIRAIQKRQHEKNASSSGQEKKEVVTNEWKKGKKFKDGSIRPRFDRYTPLNVPRAKVLEEALSVDHLPPLKKKPTPKNANGTKHCLYHQNMGHTTEECITLKDKVE</sequence>
<keyword evidence="2" id="KW-1185">Reference proteome</keyword>
<protein>
    <submittedName>
        <fullName evidence="3">Uncharacterized protein LOC106773328</fullName>
    </submittedName>
</protein>
<accession>A0A1S3VAY4</accession>
<dbReference type="GeneID" id="106773328"/>
<reference evidence="3" key="2">
    <citation type="submission" date="2025-08" db="UniProtKB">
        <authorList>
            <consortium name="RefSeq"/>
        </authorList>
    </citation>
    <scope>IDENTIFICATION</scope>
    <source>
        <tissue evidence="3">Leaf</tissue>
    </source>
</reference>
<organism evidence="2 3">
    <name type="scientific">Vigna radiata var. radiata</name>
    <name type="common">Mung bean</name>
    <name type="synonym">Phaseolus aureus</name>
    <dbReference type="NCBI Taxonomy" id="3916"/>
    <lineage>
        <taxon>Eukaryota</taxon>
        <taxon>Viridiplantae</taxon>
        <taxon>Streptophyta</taxon>
        <taxon>Embryophyta</taxon>
        <taxon>Tracheophyta</taxon>
        <taxon>Spermatophyta</taxon>
        <taxon>Magnoliopsida</taxon>
        <taxon>eudicotyledons</taxon>
        <taxon>Gunneridae</taxon>
        <taxon>Pentapetalae</taxon>
        <taxon>rosids</taxon>
        <taxon>fabids</taxon>
        <taxon>Fabales</taxon>
        <taxon>Fabaceae</taxon>
        <taxon>Papilionoideae</taxon>
        <taxon>50 kb inversion clade</taxon>
        <taxon>NPAAA clade</taxon>
        <taxon>indigoferoid/millettioid clade</taxon>
        <taxon>Phaseoleae</taxon>
        <taxon>Vigna</taxon>
    </lineage>
</organism>
<proteinExistence type="predicted"/>
<dbReference type="KEGG" id="vra:106773328"/>
<dbReference type="Proteomes" id="UP000087766">
    <property type="component" value="Chromosome 9"/>
</dbReference>
<gene>
    <name evidence="3" type="primary">LOC106773328</name>
</gene>
<dbReference type="PANTHER" id="PTHR33223:SF10">
    <property type="entry name" value="AMINOTRANSFERASE-LIKE PLANT MOBILE DOMAIN-CONTAINING PROTEIN"/>
    <property type="match status" value="1"/>
</dbReference>
<reference evidence="2" key="1">
    <citation type="journal article" date="2014" name="Nat. Commun.">
        <title>Genome sequence of mungbean and insights into evolution within Vigna species.</title>
        <authorList>
            <person name="Kang Y.J."/>
            <person name="Kim S.K."/>
            <person name="Kim M.Y."/>
            <person name="Lestari P."/>
            <person name="Kim K.H."/>
            <person name="Ha B.K."/>
            <person name="Jun T.H."/>
            <person name="Hwang W.J."/>
            <person name="Lee T."/>
            <person name="Lee J."/>
            <person name="Shim S."/>
            <person name="Yoon M.Y."/>
            <person name="Jang Y.E."/>
            <person name="Han K.S."/>
            <person name="Taeprayoon P."/>
            <person name="Yoon N."/>
            <person name="Somta P."/>
            <person name="Tanya P."/>
            <person name="Kim K.S."/>
            <person name="Gwag J.G."/>
            <person name="Moon J.K."/>
            <person name="Lee Y.H."/>
            <person name="Park B.S."/>
            <person name="Bombarely A."/>
            <person name="Doyle J.J."/>
            <person name="Jackson S.A."/>
            <person name="Schafleitner R."/>
            <person name="Srinives P."/>
            <person name="Varshney R.K."/>
            <person name="Lee S.H."/>
        </authorList>
    </citation>
    <scope>NUCLEOTIDE SEQUENCE [LARGE SCALE GENOMIC DNA]</scope>
    <source>
        <strain evidence="2">cv. VC1973A</strain>
    </source>
</reference>
<dbReference type="OrthoDB" id="1752139at2759"/>
<evidence type="ECO:0000256" key="1">
    <source>
        <dbReference type="SAM" id="MobiDB-lite"/>
    </source>
</evidence>
<evidence type="ECO:0000313" key="3">
    <source>
        <dbReference type="RefSeq" id="XP_014515513.1"/>
    </source>
</evidence>
<dbReference type="RefSeq" id="XP_014515513.1">
    <property type="nucleotide sequence ID" value="XM_014660027.1"/>
</dbReference>